<evidence type="ECO:0000256" key="12">
    <source>
        <dbReference type="SAM" id="Phobius"/>
    </source>
</evidence>
<dbReference type="GO" id="GO:0030488">
    <property type="term" value="P:tRNA methylation"/>
    <property type="evidence" value="ECO:0007669"/>
    <property type="project" value="InterPro"/>
</dbReference>
<keyword evidence="7 12" id="KW-1133">Transmembrane helix</keyword>
<evidence type="ECO:0000256" key="11">
    <source>
        <dbReference type="SAM" id="MobiDB-lite"/>
    </source>
</evidence>
<dbReference type="InterPro" id="IPR006597">
    <property type="entry name" value="Sel1-like"/>
</dbReference>
<organism evidence="13 14">
    <name type="scientific">Smittium megazygosporum</name>
    <dbReference type="NCBI Taxonomy" id="133381"/>
    <lineage>
        <taxon>Eukaryota</taxon>
        <taxon>Fungi</taxon>
        <taxon>Fungi incertae sedis</taxon>
        <taxon>Zoopagomycota</taxon>
        <taxon>Kickxellomycotina</taxon>
        <taxon>Harpellomycetes</taxon>
        <taxon>Harpellales</taxon>
        <taxon>Legeriomycetaceae</taxon>
        <taxon>Smittium</taxon>
    </lineage>
</organism>
<dbReference type="PANTHER" id="PTHR12945:SF0">
    <property type="entry name" value="TRNA (ADENINE(58)-N(1))-METHYLTRANSFERASE NON-CATALYTIC SUBUNIT TRM6"/>
    <property type="match status" value="1"/>
</dbReference>
<dbReference type="InterPro" id="IPR017423">
    <property type="entry name" value="TRM6"/>
</dbReference>
<dbReference type="GO" id="GO:0005634">
    <property type="term" value="C:nucleus"/>
    <property type="evidence" value="ECO:0007669"/>
    <property type="project" value="UniProtKB-SubCell"/>
</dbReference>
<evidence type="ECO:0000256" key="1">
    <source>
        <dbReference type="ARBA" id="ARBA00004123"/>
    </source>
</evidence>
<comment type="subcellular location">
    <subcellularLocation>
        <location evidence="2">Membrane</location>
        <topology evidence="2">Multi-pass membrane protein</topology>
    </subcellularLocation>
    <subcellularLocation>
        <location evidence="1">Nucleus</location>
    </subcellularLocation>
</comment>
<feature type="transmembrane region" description="Helical" evidence="12">
    <location>
        <begin position="213"/>
        <end position="233"/>
    </location>
</feature>
<feature type="transmembrane region" description="Helical" evidence="12">
    <location>
        <begin position="143"/>
        <end position="169"/>
    </location>
</feature>
<dbReference type="EMBL" id="MBFS01000034">
    <property type="protein sequence ID" value="PVV05146.1"/>
    <property type="molecule type" value="Genomic_DNA"/>
</dbReference>
<feature type="transmembrane region" description="Helical" evidence="12">
    <location>
        <begin position="1387"/>
        <end position="1404"/>
    </location>
</feature>
<feature type="transmembrane region" description="Helical" evidence="12">
    <location>
        <begin position="240"/>
        <end position="259"/>
    </location>
</feature>
<evidence type="ECO:0000256" key="10">
    <source>
        <dbReference type="ARBA" id="ARBA00032319"/>
    </source>
</evidence>
<dbReference type="GO" id="GO:0016020">
    <property type="term" value="C:membrane"/>
    <property type="evidence" value="ECO:0007669"/>
    <property type="project" value="UniProtKB-SubCell"/>
</dbReference>
<feature type="transmembrane region" description="Helical" evidence="12">
    <location>
        <begin position="6"/>
        <end position="29"/>
    </location>
</feature>
<keyword evidence="8 12" id="KW-0472">Membrane</keyword>
<gene>
    <name evidence="13" type="ORF">BB560_000342</name>
</gene>
<dbReference type="Pfam" id="PF04189">
    <property type="entry name" value="Gcd10p"/>
    <property type="match status" value="1"/>
</dbReference>
<dbReference type="SMART" id="SM00671">
    <property type="entry name" value="SEL1"/>
    <property type="match status" value="5"/>
</dbReference>
<evidence type="ECO:0000256" key="5">
    <source>
        <dbReference type="ARBA" id="ARBA00022692"/>
    </source>
</evidence>
<dbReference type="GO" id="GO:0031515">
    <property type="term" value="C:tRNA (m1A) methyltransferase complex"/>
    <property type="evidence" value="ECO:0007669"/>
    <property type="project" value="InterPro"/>
</dbReference>
<accession>A0A2T9ZKK3</accession>
<dbReference type="SUPFAM" id="SSF81901">
    <property type="entry name" value="HCP-like"/>
    <property type="match status" value="3"/>
</dbReference>
<dbReference type="OrthoDB" id="27934at2759"/>
<evidence type="ECO:0000313" key="14">
    <source>
        <dbReference type="Proteomes" id="UP000245609"/>
    </source>
</evidence>
<keyword evidence="5 12" id="KW-0812">Transmembrane</keyword>
<feature type="region of interest" description="Disordered" evidence="11">
    <location>
        <begin position="1411"/>
        <end position="1445"/>
    </location>
</feature>
<evidence type="ECO:0000256" key="7">
    <source>
        <dbReference type="ARBA" id="ARBA00022989"/>
    </source>
</evidence>
<evidence type="ECO:0000256" key="4">
    <source>
        <dbReference type="ARBA" id="ARBA00021704"/>
    </source>
</evidence>
<reference evidence="13 14" key="1">
    <citation type="journal article" date="2018" name="MBio">
        <title>Comparative Genomics Reveals the Core Gene Toolbox for the Fungus-Insect Symbiosis.</title>
        <authorList>
            <person name="Wang Y."/>
            <person name="Stata M."/>
            <person name="Wang W."/>
            <person name="Stajich J.E."/>
            <person name="White M.M."/>
            <person name="Moncalvo J.M."/>
        </authorList>
    </citation>
    <scope>NUCLEOTIDE SEQUENCE [LARGE SCALE GENOMIC DNA]</scope>
    <source>
        <strain evidence="13 14">SC-DP-2</strain>
    </source>
</reference>
<keyword evidence="9" id="KW-0539">Nucleus</keyword>
<feature type="transmembrane region" description="Helical" evidence="12">
    <location>
        <begin position="113"/>
        <end position="131"/>
    </location>
</feature>
<dbReference type="InterPro" id="IPR011990">
    <property type="entry name" value="TPR-like_helical_dom_sf"/>
</dbReference>
<comment type="caution">
    <text evidence="13">The sequence shown here is derived from an EMBL/GenBank/DDBJ whole genome shotgun (WGS) entry which is preliminary data.</text>
</comment>
<protein>
    <recommendedName>
        <fullName evidence="4">tRNA (adenine(58)-N(1))-methyltransferase non-catalytic subunit TRM6</fullName>
    </recommendedName>
    <alternativeName>
        <fullName evidence="10">tRNA(m1A58)-methyltransferase subunit TRM6</fullName>
    </alternativeName>
</protein>
<evidence type="ECO:0000256" key="2">
    <source>
        <dbReference type="ARBA" id="ARBA00004141"/>
    </source>
</evidence>
<sequence length="1445" mass="163910">MESKYIGVILAVISSGLIGVSFVVTKASLNQTTAKYGSATDQFAYLKNHIWWIGMICMFVGELCNFFAYGFAPAILVTPLGALSSVQVVVSSPQDPEVETIESIVDLILKVPFLVYSIVSIVAIAVTMIYLCPRYGSSSPLAYISVCSLSGSLTVVSSKVVGIAFKLTFEGKSQFTKASPYIFLGILLGFTVIQVIYFNKALEKFDTNIVTPIYYVFFSTNTIIANMILFQGFDGTSFELLVIILGFIQLFIGVFLLNFSRYKVERASFWGALPNRGSREFLEFASITDDIDEKQGKLKNYEYDDQCETVNLTPPPPGTSNFRSKYKMQTPQQSVIKENDFFLARLPSGKTKIIRAEKNSTISLGKFGSFNSDKLIGKPFGYWYEILKSGELESFFYSNYETLVETDANNQEILNTNDSQKLSHEEIEEMKTEIIEKLSQNNASFDKKTVYSQSKYLRKKETKFMKSFIPVEPTVYAICDHFFNRVPEKINYLRMDTLSQILSYSNVYSSSKILVVDNTGGMIVAGLLSRIEEVGHDFNVVKYLNYQDIDKKLFSIQWSKIDDPIEEFVEELDENPSENDIRGRNRRARARERLNQTFAYLRNEPFDSLVISTDFNPLSVLKRLLVYVGGSRTVVVYSPYKESLLETFEYMKLSQDFINVSLTESWLRNYQVLPGRTHPNMEVFLKSHYKDPTPSQIQNRDEAIKLLNLFEEAKPFEFNKFLNSFYYSKTKSIPALAKKFFFLGKLFSSAQNNGGSSLDSNTDKLFGKWRASLSKNVLSAQNTLAELAEQGDLEAEFYLAKAELFGTNSLPINLKSSFNRWLKISRETGNSTAQFNLALFYATGIGGIEKSPSLSFAYLNMAVIQNNTQAMAMLSQRKIVGIQTPKDCIGSLNLMMKIADKSIEEYYKFGPLGTKFFDPRLSFRLPVIGIYGMRTSPSSSFLKQHSSKEEAMRIVDYYSFRANKGEVGYCLALYKTFRDGDMYIPKDPKKAKRFLEKAVNLVFLPGSTKIRPGLEKNLETFKLIYLYLGEEYLLGTMFEQDYEQAKKWSELGLELGLGAKVDLDKAVSYFKIGSDSNSLDAMVNYAIFLSDTHPKEANDLLIKAMGYLNSRAFYYYVKLNYKGEQDRTSCSTLYGYIRRFAQLSDWDNPILSTAERALENNALESATLLYIFASEMGFPLGTLNAAALLEVYEQHLTRTEYLKNMDVLKINDYMNLTSAYWIRAANSGFSEARIKQGDRYFYGKGVREDKSKALASYLLAAENSKNFMAMWNVGYMYENGIGTKRDFHLAKRWYDLSSTNFKSGLLASTLSIAKLAIHYYVSFLLGQDVGKGSLFMSPPQKSNVIEKDSESDKEKDFAILNEGRYNSMTLGDDKTPGFREKSFLHDYYVIVGLCLLLGYLIFIRRRRPAQENNRNTDTPQPPQLLNLSPNPGSNVNSQPTPTQQD</sequence>
<comment type="similarity">
    <text evidence="3">Belongs to the TRM6/GCD10 family.</text>
</comment>
<evidence type="ECO:0000256" key="3">
    <source>
        <dbReference type="ARBA" id="ARBA00008320"/>
    </source>
</evidence>
<feature type="compositionally biased region" description="Low complexity" evidence="11">
    <location>
        <begin position="1423"/>
        <end position="1437"/>
    </location>
</feature>
<dbReference type="GO" id="GO:0015095">
    <property type="term" value="F:magnesium ion transmembrane transporter activity"/>
    <property type="evidence" value="ECO:0007669"/>
    <property type="project" value="InterPro"/>
</dbReference>
<keyword evidence="6" id="KW-0819">tRNA processing</keyword>
<dbReference type="InterPro" id="IPR008521">
    <property type="entry name" value="Mg_trans_NIPA"/>
</dbReference>
<dbReference type="Pfam" id="PF08238">
    <property type="entry name" value="Sel1"/>
    <property type="match status" value="5"/>
</dbReference>
<evidence type="ECO:0000256" key="6">
    <source>
        <dbReference type="ARBA" id="ARBA00022694"/>
    </source>
</evidence>
<dbReference type="PANTHER" id="PTHR12945">
    <property type="entry name" value="TRANSLATION INITIATION FACTOR EIF3-RELATED"/>
    <property type="match status" value="1"/>
</dbReference>
<evidence type="ECO:0000256" key="8">
    <source>
        <dbReference type="ARBA" id="ARBA00023136"/>
    </source>
</evidence>
<dbReference type="Gene3D" id="1.25.40.10">
    <property type="entry name" value="Tetratricopeptide repeat domain"/>
    <property type="match status" value="2"/>
</dbReference>
<feature type="transmembrane region" description="Helical" evidence="12">
    <location>
        <begin position="50"/>
        <end position="68"/>
    </location>
</feature>
<evidence type="ECO:0000256" key="9">
    <source>
        <dbReference type="ARBA" id="ARBA00023242"/>
    </source>
</evidence>
<proteinExistence type="inferred from homology"/>
<evidence type="ECO:0000313" key="13">
    <source>
        <dbReference type="EMBL" id="PVV05146.1"/>
    </source>
</evidence>
<dbReference type="Pfam" id="PF05653">
    <property type="entry name" value="Mg_trans_NIPA"/>
    <property type="match status" value="1"/>
</dbReference>
<dbReference type="Proteomes" id="UP000245609">
    <property type="component" value="Unassembled WGS sequence"/>
</dbReference>
<keyword evidence="14" id="KW-1185">Reference proteome</keyword>
<name>A0A2T9ZKK3_9FUNG</name>
<feature type="transmembrane region" description="Helical" evidence="12">
    <location>
        <begin position="181"/>
        <end position="198"/>
    </location>
</feature>